<feature type="compositionally biased region" description="Polar residues" evidence="1">
    <location>
        <begin position="135"/>
        <end position="146"/>
    </location>
</feature>
<feature type="region of interest" description="Disordered" evidence="1">
    <location>
        <begin position="1"/>
        <end position="32"/>
    </location>
</feature>
<evidence type="ECO:0000313" key="2">
    <source>
        <dbReference type="EMBL" id="MCD7460480.1"/>
    </source>
</evidence>
<dbReference type="EMBL" id="JACEIK010000654">
    <property type="protein sequence ID" value="MCD7460480.1"/>
    <property type="molecule type" value="Genomic_DNA"/>
</dbReference>
<keyword evidence="3" id="KW-1185">Reference proteome</keyword>
<feature type="compositionally biased region" description="Basic and acidic residues" evidence="1">
    <location>
        <begin position="1"/>
        <end position="12"/>
    </location>
</feature>
<evidence type="ECO:0000313" key="3">
    <source>
        <dbReference type="Proteomes" id="UP000823775"/>
    </source>
</evidence>
<name>A0ABS8SNV8_DATST</name>
<feature type="region of interest" description="Disordered" evidence="1">
    <location>
        <begin position="124"/>
        <end position="152"/>
    </location>
</feature>
<sequence length="180" mass="20851">MERETDHPRLNEVEVGTTTHIAPEKGSAKKKKNLDHELIPGDNLNENTIMVPTAFFPAAKGRSGLWSSPRKPEYRTMNEERHERKEYCLVIVRPQFLTTIQTQIHCDILQLNWNLWGLPISPERRKSQRKKRSEISANNQVTSTASGDEGYQQGGVRLKTHIKRRMVWMERCGAMAEEHY</sequence>
<protein>
    <submittedName>
        <fullName evidence="2">Uncharacterized protein</fullName>
    </submittedName>
</protein>
<reference evidence="2 3" key="1">
    <citation type="journal article" date="2021" name="BMC Genomics">
        <title>Datura genome reveals duplications of psychoactive alkaloid biosynthetic genes and high mutation rate following tissue culture.</title>
        <authorList>
            <person name="Rajewski A."/>
            <person name="Carter-House D."/>
            <person name="Stajich J."/>
            <person name="Litt A."/>
        </authorList>
    </citation>
    <scope>NUCLEOTIDE SEQUENCE [LARGE SCALE GENOMIC DNA]</scope>
    <source>
        <strain evidence="2">AR-01</strain>
    </source>
</reference>
<accession>A0ABS8SNV8</accession>
<organism evidence="2 3">
    <name type="scientific">Datura stramonium</name>
    <name type="common">Jimsonweed</name>
    <name type="synonym">Common thornapple</name>
    <dbReference type="NCBI Taxonomy" id="4076"/>
    <lineage>
        <taxon>Eukaryota</taxon>
        <taxon>Viridiplantae</taxon>
        <taxon>Streptophyta</taxon>
        <taxon>Embryophyta</taxon>
        <taxon>Tracheophyta</taxon>
        <taxon>Spermatophyta</taxon>
        <taxon>Magnoliopsida</taxon>
        <taxon>eudicotyledons</taxon>
        <taxon>Gunneridae</taxon>
        <taxon>Pentapetalae</taxon>
        <taxon>asterids</taxon>
        <taxon>lamiids</taxon>
        <taxon>Solanales</taxon>
        <taxon>Solanaceae</taxon>
        <taxon>Solanoideae</taxon>
        <taxon>Datureae</taxon>
        <taxon>Datura</taxon>
    </lineage>
</organism>
<evidence type="ECO:0000256" key="1">
    <source>
        <dbReference type="SAM" id="MobiDB-lite"/>
    </source>
</evidence>
<gene>
    <name evidence="2" type="ORF">HAX54_043611</name>
</gene>
<proteinExistence type="predicted"/>
<dbReference type="Proteomes" id="UP000823775">
    <property type="component" value="Unassembled WGS sequence"/>
</dbReference>
<comment type="caution">
    <text evidence="2">The sequence shown here is derived from an EMBL/GenBank/DDBJ whole genome shotgun (WGS) entry which is preliminary data.</text>
</comment>